<sequence length="390" mass="45027">MMTIVFYIILGYLCFTTAILLINKRDFDTLPPAPSSYFSYQAPSVSICIPARNEEGTIERCVRSALYQQYPNFNVTVLDDQSTDQTPAILNRLKDEFSNKLTIIDGRPKPDGWVGKPWACHQLAEVTGGEILVFIDSDTWLEPSAIARTVRTMGQNVLDFVTLWPEQILQSFWEKNIIPLIYFALFTLLPVRYIKRSPIWLPSFLRKKMDPFFAAACGQFMAFKRSSYNAIGGHQSVYNQIVEDVTLAKQIKNAGYSMNMYSGHNVVSCRMYRSSKELWKGLSKNFLAGFNYNIPLFVSMSILHLAVYLFPFLGLPFLLWFGNPTLSILCGGCCLLIIYQRLIINRWFNWSYWYAFLHPIGVGWFQLLGFYALKDYFNNEYPEWKGRILE</sequence>
<feature type="transmembrane region" description="Helical" evidence="6">
    <location>
        <begin position="317"/>
        <end position="339"/>
    </location>
</feature>
<dbReference type="PANTHER" id="PTHR43646">
    <property type="entry name" value="GLYCOSYLTRANSFERASE"/>
    <property type="match status" value="1"/>
</dbReference>
<dbReference type="RefSeq" id="WP_265788266.1">
    <property type="nucleotide sequence ID" value="NZ_BAABRS010000001.1"/>
</dbReference>
<dbReference type="InterPro" id="IPR029044">
    <property type="entry name" value="Nucleotide-diphossugar_trans"/>
</dbReference>
<keyword evidence="3" id="KW-0328">Glycosyltransferase</keyword>
<dbReference type="Gene3D" id="3.90.550.10">
    <property type="entry name" value="Spore Coat Polysaccharide Biosynthesis Protein SpsA, Chain A"/>
    <property type="match status" value="1"/>
</dbReference>
<accession>A0ABT3PWY5</accession>
<evidence type="ECO:0000256" key="3">
    <source>
        <dbReference type="ARBA" id="ARBA00022676"/>
    </source>
</evidence>
<evidence type="ECO:0000313" key="9">
    <source>
        <dbReference type="Proteomes" id="UP001207337"/>
    </source>
</evidence>
<dbReference type="Proteomes" id="UP001207337">
    <property type="component" value="Unassembled WGS sequence"/>
</dbReference>
<evidence type="ECO:0000256" key="4">
    <source>
        <dbReference type="ARBA" id="ARBA00022679"/>
    </source>
</evidence>
<organism evidence="8 9">
    <name type="scientific">Fodinibius salicampi</name>
    <dbReference type="NCBI Taxonomy" id="1920655"/>
    <lineage>
        <taxon>Bacteria</taxon>
        <taxon>Pseudomonadati</taxon>
        <taxon>Balneolota</taxon>
        <taxon>Balneolia</taxon>
        <taxon>Balneolales</taxon>
        <taxon>Balneolaceae</taxon>
        <taxon>Fodinibius</taxon>
    </lineage>
</organism>
<evidence type="ECO:0000256" key="5">
    <source>
        <dbReference type="ARBA" id="ARBA00023136"/>
    </source>
</evidence>
<keyword evidence="5 6" id="KW-0472">Membrane</keyword>
<evidence type="ECO:0000313" key="8">
    <source>
        <dbReference type="EMBL" id="MCW9712362.1"/>
    </source>
</evidence>
<gene>
    <name evidence="8" type="ORF">LQ318_05525</name>
</gene>
<dbReference type="CDD" id="cd00761">
    <property type="entry name" value="Glyco_tranf_GTA_type"/>
    <property type="match status" value="1"/>
</dbReference>
<reference evidence="8 9" key="1">
    <citation type="submission" date="2021-11" db="EMBL/GenBank/DDBJ databases">
        <title>Aliifidinibius sp. nov., a new bacterium isolated from saline soil.</title>
        <authorList>
            <person name="Galisteo C."/>
            <person name="De La Haba R."/>
            <person name="Sanchez-Porro C."/>
            <person name="Ventosa A."/>
        </authorList>
    </citation>
    <scope>NUCLEOTIDE SEQUENCE [LARGE SCALE GENOMIC DNA]</scope>
    <source>
        <strain evidence="8 9">KACC 190600</strain>
    </source>
</reference>
<keyword evidence="6" id="KW-0812">Transmembrane</keyword>
<evidence type="ECO:0000256" key="6">
    <source>
        <dbReference type="SAM" id="Phobius"/>
    </source>
</evidence>
<dbReference type="EMBL" id="JAJNDC010000001">
    <property type="protein sequence ID" value="MCW9712362.1"/>
    <property type="molecule type" value="Genomic_DNA"/>
</dbReference>
<dbReference type="Pfam" id="PF00535">
    <property type="entry name" value="Glycos_transf_2"/>
    <property type="match status" value="1"/>
</dbReference>
<keyword evidence="6" id="KW-1133">Transmembrane helix</keyword>
<dbReference type="SUPFAM" id="SSF53448">
    <property type="entry name" value="Nucleotide-diphospho-sugar transferases"/>
    <property type="match status" value="1"/>
</dbReference>
<name>A0ABT3PWY5_9BACT</name>
<dbReference type="PANTHER" id="PTHR43646:SF2">
    <property type="entry name" value="GLYCOSYLTRANSFERASE 2-LIKE DOMAIN-CONTAINING PROTEIN"/>
    <property type="match status" value="1"/>
</dbReference>
<proteinExistence type="predicted"/>
<keyword evidence="4" id="KW-0808">Transferase</keyword>
<comment type="caution">
    <text evidence="8">The sequence shown here is derived from an EMBL/GenBank/DDBJ whole genome shotgun (WGS) entry which is preliminary data.</text>
</comment>
<evidence type="ECO:0000259" key="7">
    <source>
        <dbReference type="Pfam" id="PF00535"/>
    </source>
</evidence>
<keyword evidence="2" id="KW-1003">Cell membrane</keyword>
<keyword evidence="9" id="KW-1185">Reference proteome</keyword>
<protein>
    <submittedName>
        <fullName evidence="8">Glycosyltransferase family 2 protein</fullName>
    </submittedName>
</protein>
<evidence type="ECO:0000256" key="1">
    <source>
        <dbReference type="ARBA" id="ARBA00004236"/>
    </source>
</evidence>
<evidence type="ECO:0000256" key="2">
    <source>
        <dbReference type="ARBA" id="ARBA00022475"/>
    </source>
</evidence>
<feature type="transmembrane region" description="Helical" evidence="6">
    <location>
        <begin position="290"/>
        <end position="311"/>
    </location>
</feature>
<feature type="transmembrane region" description="Helical" evidence="6">
    <location>
        <begin position="351"/>
        <end position="373"/>
    </location>
</feature>
<feature type="domain" description="Glycosyltransferase 2-like" evidence="7">
    <location>
        <begin position="46"/>
        <end position="226"/>
    </location>
</feature>
<comment type="subcellular location">
    <subcellularLocation>
        <location evidence="1">Cell membrane</location>
    </subcellularLocation>
</comment>
<dbReference type="InterPro" id="IPR001173">
    <property type="entry name" value="Glyco_trans_2-like"/>
</dbReference>